<comment type="subcellular location">
    <subcellularLocation>
        <location evidence="1">Mitochondrion</location>
    </subcellularLocation>
</comment>
<dbReference type="CDD" id="cd02869">
    <property type="entry name" value="PseudoU_synth_RluA_like"/>
    <property type="match status" value="1"/>
</dbReference>
<evidence type="ECO:0000256" key="4">
    <source>
        <dbReference type="ARBA" id="ARBA00023235"/>
    </source>
</evidence>
<evidence type="ECO:0000259" key="5">
    <source>
        <dbReference type="Pfam" id="PF00849"/>
    </source>
</evidence>
<dbReference type="OrthoDB" id="428658at2759"/>
<keyword evidence="4" id="KW-0413">Isomerase</keyword>
<dbReference type="Proteomes" id="UP000030645">
    <property type="component" value="Unassembled WGS sequence"/>
</dbReference>
<name>W9R180_9ROSA</name>
<dbReference type="GO" id="GO:0000455">
    <property type="term" value="P:enzyme-directed rRNA pseudouridine synthesis"/>
    <property type="evidence" value="ECO:0007669"/>
    <property type="project" value="TreeGrafter"/>
</dbReference>
<organism evidence="6 7">
    <name type="scientific">Morus notabilis</name>
    <dbReference type="NCBI Taxonomy" id="981085"/>
    <lineage>
        <taxon>Eukaryota</taxon>
        <taxon>Viridiplantae</taxon>
        <taxon>Streptophyta</taxon>
        <taxon>Embryophyta</taxon>
        <taxon>Tracheophyta</taxon>
        <taxon>Spermatophyta</taxon>
        <taxon>Magnoliopsida</taxon>
        <taxon>eudicotyledons</taxon>
        <taxon>Gunneridae</taxon>
        <taxon>Pentapetalae</taxon>
        <taxon>rosids</taxon>
        <taxon>fabids</taxon>
        <taxon>Rosales</taxon>
        <taxon>Moraceae</taxon>
        <taxon>Moreae</taxon>
        <taxon>Morus</taxon>
    </lineage>
</organism>
<dbReference type="eggNOG" id="KOG1919">
    <property type="taxonomic scope" value="Eukaryota"/>
</dbReference>
<dbReference type="InterPro" id="IPR020103">
    <property type="entry name" value="PsdUridine_synth_cat_dom_sf"/>
</dbReference>
<protein>
    <submittedName>
        <fullName evidence="6">RNA pseudourine synthase 4</fullName>
    </submittedName>
</protein>
<keyword evidence="3" id="KW-0496">Mitochondrion</keyword>
<dbReference type="KEGG" id="mnt:21409659"/>
<dbReference type="GO" id="GO:0005739">
    <property type="term" value="C:mitochondrion"/>
    <property type="evidence" value="ECO:0007669"/>
    <property type="project" value="UniProtKB-SubCell"/>
</dbReference>
<sequence>MSNSSLLRRLLLLSPPRTADHCVAKLSPSTFHYHLSHYSASSEKNGTKWFTLPPHTATVDGAVLGKAIAGAKDDDVKVLQASKSAATTALKWVVRCCPELPRSLVQKLFRLRQVRRESFNVEDCNAGDQLGKPRLRRVSAKDSLNLGDKIFLPISVKELPVEKKECFCNEEEVKFIRSLELYKDPAIVVVNKPPGLPVQGGIGIKTSLDQLAVTCLSYDYTEPPRLVHRLDRDCSGILVMGRTQTSATVLHSIFREKTFGASNDETVKGKIVLQRRYWAFVIGSPRHPNGLISAPLRKVVLDNGKSDRITVVNGSHTLSSQHAITKYKVIGSSSHGYTWLELSPLTGRKHQLRVHCAEVLGTPMVGDYKYGWQAHRDWKPLHWPDPDNKCIEVLPKRKNLPFGLNMDNGSISEKHPRLHLHCKQMVLPNISHVLQNVQRYSDYELSRLERLKLDAPLPSYMQRSWHLTNS</sequence>
<dbReference type="Gene3D" id="3.30.2350.10">
    <property type="entry name" value="Pseudouridine synthase"/>
    <property type="match status" value="1"/>
</dbReference>
<dbReference type="EMBL" id="KE344491">
    <property type="protein sequence ID" value="EXB63685.1"/>
    <property type="molecule type" value="Genomic_DNA"/>
</dbReference>
<dbReference type="PANTHER" id="PTHR21600:SF81">
    <property type="entry name" value="21S RRNA PSEUDOURIDINE(2819) SYNTHASE"/>
    <property type="match status" value="1"/>
</dbReference>
<dbReference type="InterPro" id="IPR050188">
    <property type="entry name" value="RluA_PseudoU_synthase"/>
</dbReference>
<evidence type="ECO:0000256" key="2">
    <source>
        <dbReference type="ARBA" id="ARBA00010876"/>
    </source>
</evidence>
<evidence type="ECO:0000256" key="3">
    <source>
        <dbReference type="ARBA" id="ARBA00023128"/>
    </source>
</evidence>
<dbReference type="GO" id="GO:0009982">
    <property type="term" value="F:pseudouridine synthase activity"/>
    <property type="evidence" value="ECO:0007669"/>
    <property type="project" value="InterPro"/>
</dbReference>
<dbReference type="PANTHER" id="PTHR21600">
    <property type="entry name" value="MITOCHONDRIAL RNA PSEUDOURIDINE SYNTHASE"/>
    <property type="match status" value="1"/>
</dbReference>
<keyword evidence="7" id="KW-1185">Reference proteome</keyword>
<dbReference type="Pfam" id="PF00849">
    <property type="entry name" value="PseudoU_synth_2"/>
    <property type="match status" value="1"/>
</dbReference>
<feature type="domain" description="Pseudouridine synthase RsuA/RluA-like" evidence="5">
    <location>
        <begin position="187"/>
        <end position="357"/>
    </location>
</feature>
<dbReference type="STRING" id="981085.W9R180"/>
<dbReference type="GO" id="GO:0003723">
    <property type="term" value="F:RNA binding"/>
    <property type="evidence" value="ECO:0007669"/>
    <property type="project" value="InterPro"/>
</dbReference>
<evidence type="ECO:0000313" key="6">
    <source>
        <dbReference type="EMBL" id="EXB63685.1"/>
    </source>
</evidence>
<dbReference type="SUPFAM" id="SSF55120">
    <property type="entry name" value="Pseudouridine synthase"/>
    <property type="match status" value="1"/>
</dbReference>
<proteinExistence type="inferred from homology"/>
<evidence type="ECO:0000256" key="1">
    <source>
        <dbReference type="ARBA" id="ARBA00004173"/>
    </source>
</evidence>
<dbReference type="InterPro" id="IPR006145">
    <property type="entry name" value="PsdUridine_synth_RsuA/RluA"/>
</dbReference>
<dbReference type="AlphaFoldDB" id="W9R180"/>
<evidence type="ECO:0000313" key="7">
    <source>
        <dbReference type="Proteomes" id="UP000030645"/>
    </source>
</evidence>
<accession>W9R180</accession>
<reference evidence="7" key="1">
    <citation type="submission" date="2013-01" db="EMBL/GenBank/DDBJ databases">
        <title>Draft Genome Sequence of a Mulberry Tree, Morus notabilis C.K. Schneid.</title>
        <authorList>
            <person name="He N."/>
            <person name="Zhao S."/>
        </authorList>
    </citation>
    <scope>NUCLEOTIDE SEQUENCE</scope>
</reference>
<gene>
    <name evidence="6" type="ORF">L484_027028</name>
</gene>
<comment type="similarity">
    <text evidence="2">Belongs to the pseudouridine synthase RluA family.</text>
</comment>